<feature type="chain" id="PRO_5045734019" evidence="1">
    <location>
        <begin position="21"/>
        <end position="284"/>
    </location>
</feature>
<evidence type="ECO:0000313" key="2">
    <source>
        <dbReference type="EMBL" id="MFF4524239.1"/>
    </source>
</evidence>
<evidence type="ECO:0000256" key="1">
    <source>
        <dbReference type="SAM" id="SignalP"/>
    </source>
</evidence>
<comment type="caution">
    <text evidence="2">The sequence shown here is derived from an EMBL/GenBank/DDBJ whole genome shotgun (WGS) entry which is preliminary data.</text>
</comment>
<protein>
    <submittedName>
        <fullName evidence="2">Calcium-binding protein</fullName>
    </submittedName>
</protein>
<evidence type="ECO:0000313" key="3">
    <source>
        <dbReference type="Proteomes" id="UP001602058"/>
    </source>
</evidence>
<sequence>MRMRATVAAVSGALALSALAVPAAQADAEPGALASSVTPFGADAFGATAAADEVVGDTVIDKVTVNGGKDVVVGTTNKKTFTISVTATDPSGIEDGYAFLWHGTDIDTDVDGAIVPDAETGTCTALNARSATCKVTVVADPNENIYSNVLAGKWKVFAGALGKDGDYVLKDAYKTHSVKRYSRLTVNASPEPVKKGKTITVTGALTRANWDTGKYAGYTNQSVKLQFKKKGATTYADVKTIKSGSAGALKTTVTASTDGTFRFVFAGTSTTPAVTSSGDFVDVQ</sequence>
<name>A0ABW6UNT6_9ACTN</name>
<gene>
    <name evidence="2" type="ORF">ACFY1D_22890</name>
</gene>
<feature type="signal peptide" evidence="1">
    <location>
        <begin position="1"/>
        <end position="20"/>
    </location>
</feature>
<dbReference type="Proteomes" id="UP001602058">
    <property type="component" value="Unassembled WGS sequence"/>
</dbReference>
<dbReference type="RefSeq" id="WP_387888897.1">
    <property type="nucleotide sequence ID" value="NZ_JBIAWJ010000012.1"/>
</dbReference>
<organism evidence="2 3">
    <name type="scientific">Streptomyces bluensis</name>
    <dbReference type="NCBI Taxonomy" id="33897"/>
    <lineage>
        <taxon>Bacteria</taxon>
        <taxon>Bacillati</taxon>
        <taxon>Actinomycetota</taxon>
        <taxon>Actinomycetes</taxon>
        <taxon>Kitasatosporales</taxon>
        <taxon>Streptomycetaceae</taxon>
        <taxon>Streptomyces</taxon>
    </lineage>
</organism>
<accession>A0ABW6UNT6</accession>
<reference evidence="2 3" key="1">
    <citation type="submission" date="2024-10" db="EMBL/GenBank/DDBJ databases">
        <title>The Natural Products Discovery Center: Release of the First 8490 Sequenced Strains for Exploring Actinobacteria Biosynthetic Diversity.</title>
        <authorList>
            <person name="Kalkreuter E."/>
            <person name="Kautsar S.A."/>
            <person name="Yang D."/>
            <person name="Bader C.D."/>
            <person name="Teijaro C.N."/>
            <person name="Fluegel L."/>
            <person name="Davis C.M."/>
            <person name="Simpson J.R."/>
            <person name="Lauterbach L."/>
            <person name="Steele A.D."/>
            <person name="Gui C."/>
            <person name="Meng S."/>
            <person name="Li G."/>
            <person name="Viehrig K."/>
            <person name="Ye F."/>
            <person name="Su P."/>
            <person name="Kiefer A.F."/>
            <person name="Nichols A."/>
            <person name="Cepeda A.J."/>
            <person name="Yan W."/>
            <person name="Fan B."/>
            <person name="Jiang Y."/>
            <person name="Adhikari A."/>
            <person name="Zheng C.-J."/>
            <person name="Schuster L."/>
            <person name="Cowan T.M."/>
            <person name="Smanski M.J."/>
            <person name="Chevrette M.G."/>
            <person name="De Carvalho L.P.S."/>
            <person name="Shen B."/>
        </authorList>
    </citation>
    <scope>NUCLEOTIDE SEQUENCE [LARGE SCALE GENOMIC DNA]</scope>
    <source>
        <strain evidence="2 3">NPDC001390</strain>
    </source>
</reference>
<dbReference type="EMBL" id="JBIAWJ010000012">
    <property type="protein sequence ID" value="MFF4524239.1"/>
    <property type="molecule type" value="Genomic_DNA"/>
</dbReference>
<proteinExistence type="predicted"/>
<keyword evidence="3" id="KW-1185">Reference proteome</keyword>
<keyword evidence="1" id="KW-0732">Signal</keyword>